<dbReference type="InterPro" id="IPR001680">
    <property type="entry name" value="WD40_rpt"/>
</dbReference>
<comment type="caution">
    <text evidence="8">The sequence shown here is derived from an EMBL/GenBank/DDBJ whole genome shotgun (WGS) entry which is preliminary data.</text>
</comment>
<comment type="subcellular location">
    <subcellularLocation>
        <location evidence="1">Cytoplasm</location>
    </subcellularLocation>
</comment>
<keyword evidence="2" id="KW-0963">Cytoplasm</keyword>
<dbReference type="InterPro" id="IPR036322">
    <property type="entry name" value="WD40_repeat_dom_sf"/>
</dbReference>
<dbReference type="SUPFAM" id="SSF50978">
    <property type="entry name" value="WD40 repeat-like"/>
    <property type="match status" value="2"/>
</dbReference>
<dbReference type="PROSITE" id="PS50082">
    <property type="entry name" value="WD_REPEATS_2"/>
    <property type="match status" value="2"/>
</dbReference>
<evidence type="ECO:0000256" key="4">
    <source>
        <dbReference type="ARBA" id="ARBA00022694"/>
    </source>
</evidence>
<organism evidence="8 9">
    <name type="scientific">Penicillium vulpinum</name>
    <dbReference type="NCBI Taxonomy" id="29845"/>
    <lineage>
        <taxon>Eukaryota</taxon>
        <taxon>Fungi</taxon>
        <taxon>Dikarya</taxon>
        <taxon>Ascomycota</taxon>
        <taxon>Pezizomycotina</taxon>
        <taxon>Eurotiomycetes</taxon>
        <taxon>Eurotiomycetidae</taxon>
        <taxon>Eurotiales</taxon>
        <taxon>Aspergillaceae</taxon>
        <taxon>Penicillium</taxon>
    </lineage>
</organism>
<gene>
    <name evidence="8" type="ORF">PENVUL_c010G02410</name>
</gene>
<evidence type="ECO:0000256" key="7">
    <source>
        <dbReference type="PROSITE-ProRule" id="PRU00221"/>
    </source>
</evidence>
<evidence type="ECO:0000256" key="2">
    <source>
        <dbReference type="ARBA" id="ARBA00022490"/>
    </source>
</evidence>
<dbReference type="GO" id="GO:0030488">
    <property type="term" value="P:tRNA methylation"/>
    <property type="evidence" value="ECO:0007669"/>
    <property type="project" value="TreeGrafter"/>
</dbReference>
<sequence>MSLSLEHVDAFLPITALKTFVLGDRRFIFQSQGTFFRVVDESTGVVNTQIQIFKRNNIHGFITLNQEDIDSSHVKIIVWGGRSVRAVNMFLASDNEVMLSVCSAEFTAPDWIMSGCATAVGGHSGAFFITANNALLSLEVLDSGIPERNTISIYQLATSVKSILYSADVIALSSSHVLIAAGTVFGEIIVWSCFLDQNGSHKANAVGSIHHFFTGHDGSIFGVRISPKIPSLNGGQSGRILASCSDDRTVRIWDISDCEHKTAQDPSAYSTDGFELRSTGFGPVEAGEESVGSESCVVQAFAHSARIWGVYFRAIKNNNQTHVGLVTRGEDCTCVLWDLIWHSSSAGTTDYRLSQASSIQTHIGKHIWSLDLCRIGSETVVYTGGADGALKSFPIKENDDEHLDSGPDASLQQLTGLQVKAKKKHLAADGSKSFRFIAQDCLLRTSLEGRIQLGYLNQAEETVTTWETVCEAPDLTSFAVMTALPQMGLALIVNYRGLVRLYNHATKSVVNIVDVGNRPLGIFFLQTHTSKMDILNPSNNIAFLVCYPSGEEITVVNVSDYNSDHPSAEITTFSLPSSFIVCSASFIFDGQYLVIGSKLGALAIYNTSEAEPVLVNRRVHGREFVNHISVVTSATTSDTTKSDFVLTTGRDGTYCLHELQLCGNATDPLSIHTVHRTASITGGNIEGAYFDKETGDFMLYGFRSQDFILRNESKLTDVVCIASGGFRRAWDFIPGDKNNKALYTWKDGVSLMTTRVRAGASTLLRAGGHGREIKAMDVFNPTSGDRPLFATGAEDTIVRIFTPTPSLAASPWGSFECLRVLDTHKSGIQQVTWSKDGRYLFTSAAYEEFFVWRVRTIPKFGIATKLMAASPKDDEHSDLRIPSFDLLEVEGVDGEQCFLLCLALSNSVFKIFHFSPSNGGQFTLLARGKYMTNCLTQAHFLVRDSSVSLITAATDGYFTFWDLTSTLEPFYTITQSTLKAKHPFDGSSISPENITCENRYQIHSNSIKGMELVPLSDTATVVVAGGDDNSLSVSLLRTNPLKTGINAQVATVSIPDAHAAAVTTIKVLNQQISRDVTSNVESINITVASSGNDHRVKIWSITVDPTRPGTQGMIVGFLLDTYSSVADISSLGLIHGAGNGLPAKNQPSGSDINQLRLVVCGVGMEMFAAESGRPLCT</sequence>
<dbReference type="PANTHER" id="PTHR14344">
    <property type="entry name" value="WD REPEAT PROTEIN"/>
    <property type="match status" value="1"/>
</dbReference>
<name>A0A1V6S2L8_9EURO</name>
<dbReference type="Proteomes" id="UP000191518">
    <property type="component" value="Unassembled WGS sequence"/>
</dbReference>
<evidence type="ECO:0000256" key="6">
    <source>
        <dbReference type="ARBA" id="ARBA00038255"/>
    </source>
</evidence>
<dbReference type="OrthoDB" id="5594999at2759"/>
<keyword evidence="9" id="KW-1185">Reference proteome</keyword>
<evidence type="ECO:0000256" key="5">
    <source>
        <dbReference type="ARBA" id="ARBA00022737"/>
    </source>
</evidence>
<dbReference type="PROSITE" id="PS00678">
    <property type="entry name" value="WD_REPEATS_1"/>
    <property type="match status" value="1"/>
</dbReference>
<evidence type="ECO:0000256" key="1">
    <source>
        <dbReference type="ARBA" id="ARBA00004496"/>
    </source>
</evidence>
<proteinExistence type="inferred from homology"/>
<dbReference type="STRING" id="29845.A0A1V6S2L8"/>
<keyword evidence="3 7" id="KW-0853">WD repeat</keyword>
<evidence type="ECO:0000313" key="8">
    <source>
        <dbReference type="EMBL" id="OQE08285.1"/>
    </source>
</evidence>
<dbReference type="AlphaFoldDB" id="A0A1V6S2L8"/>
<feature type="repeat" description="WD" evidence="7">
    <location>
        <begin position="213"/>
        <end position="263"/>
    </location>
</feature>
<keyword evidence="5" id="KW-0677">Repeat</keyword>
<dbReference type="InterPro" id="IPR015943">
    <property type="entry name" value="WD40/YVTN_repeat-like_dom_sf"/>
</dbReference>
<feature type="repeat" description="WD" evidence="7">
    <location>
        <begin position="821"/>
        <end position="856"/>
    </location>
</feature>
<dbReference type="Gene3D" id="2.130.10.10">
    <property type="entry name" value="YVTN repeat-like/Quinoprotein amine dehydrogenase"/>
    <property type="match status" value="3"/>
</dbReference>
<evidence type="ECO:0000256" key="3">
    <source>
        <dbReference type="ARBA" id="ARBA00022574"/>
    </source>
</evidence>
<dbReference type="InterPro" id="IPR019775">
    <property type="entry name" value="WD40_repeat_CS"/>
</dbReference>
<dbReference type="EMBL" id="MDYP01000010">
    <property type="protein sequence ID" value="OQE08285.1"/>
    <property type="molecule type" value="Genomic_DNA"/>
</dbReference>
<dbReference type="PANTHER" id="PTHR14344:SF3">
    <property type="entry name" value="WD REPEAT-CONTAINING PROTEIN 6"/>
    <property type="match status" value="1"/>
</dbReference>
<reference evidence="9" key="1">
    <citation type="journal article" date="2017" name="Nat. Microbiol.">
        <title>Global analysis of biosynthetic gene clusters reveals vast potential of secondary metabolite production in Penicillium species.</title>
        <authorList>
            <person name="Nielsen J.C."/>
            <person name="Grijseels S."/>
            <person name="Prigent S."/>
            <person name="Ji B."/>
            <person name="Dainat J."/>
            <person name="Nielsen K.F."/>
            <person name="Frisvad J.C."/>
            <person name="Workman M."/>
            <person name="Nielsen J."/>
        </authorList>
    </citation>
    <scope>NUCLEOTIDE SEQUENCE [LARGE SCALE GENOMIC DNA]</scope>
    <source>
        <strain evidence="9">IBT 29486</strain>
    </source>
</reference>
<protein>
    <submittedName>
        <fullName evidence="8">Uncharacterized protein</fullName>
    </submittedName>
</protein>
<dbReference type="GO" id="GO:0005737">
    <property type="term" value="C:cytoplasm"/>
    <property type="evidence" value="ECO:0007669"/>
    <property type="project" value="UniProtKB-SubCell"/>
</dbReference>
<dbReference type="SMART" id="SM00320">
    <property type="entry name" value="WD40"/>
    <property type="match status" value="9"/>
</dbReference>
<dbReference type="PROSITE" id="PS50294">
    <property type="entry name" value="WD_REPEATS_REGION"/>
    <property type="match status" value="1"/>
</dbReference>
<comment type="similarity">
    <text evidence="6">Belongs to the WD repeat WDR6 family.</text>
</comment>
<dbReference type="Pfam" id="PF00400">
    <property type="entry name" value="WD40"/>
    <property type="match status" value="2"/>
</dbReference>
<keyword evidence="4" id="KW-0819">tRNA processing</keyword>
<accession>A0A1V6S2L8</accession>
<dbReference type="InterPro" id="IPR051973">
    <property type="entry name" value="tRNA_Anticodon_Mtase-Reg"/>
</dbReference>
<evidence type="ECO:0000313" key="9">
    <source>
        <dbReference type="Proteomes" id="UP000191518"/>
    </source>
</evidence>